<sequence length="81" mass="9246">MSKPMIGWSWSLHQYHTRDNHSTIDRVVSETLEIITAPLIEWSVSPRDKSLPHLQSGQCHPEIVTGPLTEWSVSKQNINDV</sequence>
<organism evidence="1 2">
    <name type="scientific">Biomphalaria pfeifferi</name>
    <name type="common">Bloodfluke planorb</name>
    <name type="synonym">Freshwater snail</name>
    <dbReference type="NCBI Taxonomy" id="112525"/>
    <lineage>
        <taxon>Eukaryota</taxon>
        <taxon>Metazoa</taxon>
        <taxon>Spiralia</taxon>
        <taxon>Lophotrochozoa</taxon>
        <taxon>Mollusca</taxon>
        <taxon>Gastropoda</taxon>
        <taxon>Heterobranchia</taxon>
        <taxon>Euthyneura</taxon>
        <taxon>Panpulmonata</taxon>
        <taxon>Hygrophila</taxon>
        <taxon>Lymnaeoidea</taxon>
        <taxon>Planorbidae</taxon>
        <taxon>Biomphalaria</taxon>
    </lineage>
</organism>
<protein>
    <submittedName>
        <fullName evidence="1">Uncharacterized protein</fullName>
    </submittedName>
</protein>
<reference evidence="1" key="2">
    <citation type="submission" date="2023-04" db="EMBL/GenBank/DDBJ databases">
        <authorList>
            <person name="Bu L."/>
            <person name="Lu L."/>
            <person name="Laidemitt M.R."/>
            <person name="Zhang S.M."/>
            <person name="Mutuku M."/>
            <person name="Mkoji G."/>
            <person name="Steinauer M."/>
            <person name="Loker E.S."/>
        </authorList>
    </citation>
    <scope>NUCLEOTIDE SEQUENCE</scope>
    <source>
        <strain evidence="1">KasaAsao</strain>
        <tissue evidence="1">Whole Snail</tissue>
    </source>
</reference>
<evidence type="ECO:0000313" key="2">
    <source>
        <dbReference type="Proteomes" id="UP001233172"/>
    </source>
</evidence>
<gene>
    <name evidence="1" type="ORF">Bpfe_010989</name>
</gene>
<dbReference type="EMBL" id="JASAOG010000041">
    <property type="protein sequence ID" value="KAK0059528.1"/>
    <property type="molecule type" value="Genomic_DNA"/>
</dbReference>
<accession>A0AAD8BSQ9</accession>
<reference evidence="1" key="1">
    <citation type="journal article" date="2023" name="PLoS Negl. Trop. Dis.">
        <title>A genome sequence for Biomphalaria pfeifferi, the major vector snail for the human-infecting parasite Schistosoma mansoni.</title>
        <authorList>
            <person name="Bu L."/>
            <person name="Lu L."/>
            <person name="Laidemitt M.R."/>
            <person name="Zhang S.M."/>
            <person name="Mutuku M."/>
            <person name="Mkoji G."/>
            <person name="Steinauer M."/>
            <person name="Loker E.S."/>
        </authorList>
    </citation>
    <scope>NUCLEOTIDE SEQUENCE</scope>
    <source>
        <strain evidence="1">KasaAsao</strain>
    </source>
</reference>
<name>A0AAD8BSQ9_BIOPF</name>
<dbReference type="AlphaFoldDB" id="A0AAD8BSQ9"/>
<evidence type="ECO:0000313" key="1">
    <source>
        <dbReference type="EMBL" id="KAK0059528.1"/>
    </source>
</evidence>
<comment type="caution">
    <text evidence="1">The sequence shown here is derived from an EMBL/GenBank/DDBJ whole genome shotgun (WGS) entry which is preliminary data.</text>
</comment>
<proteinExistence type="predicted"/>
<keyword evidence="2" id="KW-1185">Reference proteome</keyword>
<dbReference type="Proteomes" id="UP001233172">
    <property type="component" value="Unassembled WGS sequence"/>
</dbReference>